<feature type="non-terminal residue" evidence="4">
    <location>
        <position position="323"/>
    </location>
</feature>
<dbReference type="AlphaFoldDB" id="A0A8J4B4A3"/>
<feature type="domain" description="BTB" evidence="3">
    <location>
        <begin position="123"/>
        <end position="192"/>
    </location>
</feature>
<evidence type="ECO:0000259" key="3">
    <source>
        <dbReference type="PROSITE" id="PS50097"/>
    </source>
</evidence>
<dbReference type="SUPFAM" id="SSF54695">
    <property type="entry name" value="POZ domain"/>
    <property type="match status" value="1"/>
</dbReference>
<evidence type="ECO:0000256" key="2">
    <source>
        <dbReference type="SAM" id="MobiDB-lite"/>
    </source>
</evidence>
<reference evidence="4" key="1">
    <citation type="journal article" date="2021" name="Proc. Natl. Acad. Sci. U.S.A.">
        <title>Three genomes in the algal genus Volvox reveal the fate of a haploid sex-determining region after a transition to homothallism.</title>
        <authorList>
            <person name="Yamamoto K."/>
            <person name="Hamaji T."/>
            <person name="Kawai-Toyooka H."/>
            <person name="Matsuzaki R."/>
            <person name="Takahashi F."/>
            <person name="Nishimura Y."/>
            <person name="Kawachi M."/>
            <person name="Noguchi H."/>
            <person name="Minakuchi Y."/>
            <person name="Umen J.G."/>
            <person name="Toyoda A."/>
            <person name="Nozaki H."/>
        </authorList>
    </citation>
    <scope>NUCLEOTIDE SEQUENCE</scope>
    <source>
        <strain evidence="4">NIES-3780</strain>
    </source>
</reference>
<evidence type="ECO:0000313" key="5">
    <source>
        <dbReference type="Proteomes" id="UP000747399"/>
    </source>
</evidence>
<dbReference type="Pfam" id="PF00651">
    <property type="entry name" value="BTB"/>
    <property type="match status" value="1"/>
</dbReference>
<dbReference type="CDD" id="cd14733">
    <property type="entry name" value="BACK"/>
    <property type="match status" value="1"/>
</dbReference>
<dbReference type="Gene3D" id="1.25.40.420">
    <property type="match status" value="1"/>
</dbReference>
<dbReference type="InterPro" id="IPR000210">
    <property type="entry name" value="BTB/POZ_dom"/>
</dbReference>
<evidence type="ECO:0000313" key="4">
    <source>
        <dbReference type="EMBL" id="GIL53406.1"/>
    </source>
</evidence>
<organism evidence="4 5">
    <name type="scientific">Volvox africanus</name>
    <dbReference type="NCBI Taxonomy" id="51714"/>
    <lineage>
        <taxon>Eukaryota</taxon>
        <taxon>Viridiplantae</taxon>
        <taxon>Chlorophyta</taxon>
        <taxon>core chlorophytes</taxon>
        <taxon>Chlorophyceae</taxon>
        <taxon>CS clade</taxon>
        <taxon>Chlamydomonadales</taxon>
        <taxon>Volvocaceae</taxon>
        <taxon>Volvox</taxon>
    </lineage>
</organism>
<dbReference type="PROSITE" id="PS50097">
    <property type="entry name" value="BTB"/>
    <property type="match status" value="1"/>
</dbReference>
<gene>
    <name evidence="4" type="ORF">Vafri_9027</name>
</gene>
<dbReference type="InterPro" id="IPR011333">
    <property type="entry name" value="SKP1/BTB/POZ_sf"/>
</dbReference>
<sequence length="323" mass="34148">ERPAAKGEGGDAGLNLDMDVDLEAGDKLPLPGRTGMTEDMEAEALAPAGALGNANTRPRLPGPIATDAVGEADATVAPQHWNAERRDDDDGDGSSDGGRDGTGGGVGLSYLSDVAATLAVGETDCELEGDGWRLPAHKAVLQARCELLRAHMGSGMRDSDAATYRVPEAVERREALEAFLYYVYKDCLPADMGTELMPQLLHAGIYFGCRRLVRLCESVLARELVEASSQAGEDPEVLAAAVAAAGPLLALADEGGLDQLRRVAMQFVMEHFPAVLATEGYRQLPRPLVDEVAREALSRYHGVLKQLEQLGEAGSGQPGDSDD</sequence>
<comment type="caution">
    <text evidence="4">The sequence shown here is derived from an EMBL/GenBank/DDBJ whole genome shotgun (WGS) entry which is preliminary data.</text>
</comment>
<comment type="pathway">
    <text evidence="1">Protein modification; protein ubiquitination.</text>
</comment>
<dbReference type="PANTHER" id="PTHR24413">
    <property type="entry name" value="SPECKLE-TYPE POZ PROTEIN"/>
    <property type="match status" value="1"/>
</dbReference>
<dbReference type="SMART" id="SM00225">
    <property type="entry name" value="BTB"/>
    <property type="match status" value="1"/>
</dbReference>
<proteinExistence type="predicted"/>
<feature type="compositionally biased region" description="Low complexity" evidence="2">
    <location>
        <begin position="43"/>
        <end position="55"/>
    </location>
</feature>
<feature type="compositionally biased region" description="Gly residues" evidence="2">
    <location>
        <begin position="94"/>
        <end position="104"/>
    </location>
</feature>
<feature type="region of interest" description="Disordered" evidence="2">
    <location>
        <begin position="1"/>
        <end position="104"/>
    </location>
</feature>
<dbReference type="Proteomes" id="UP000747399">
    <property type="component" value="Unassembled WGS sequence"/>
</dbReference>
<name>A0A8J4B4A3_9CHLO</name>
<accession>A0A8J4B4A3</accession>
<evidence type="ECO:0000256" key="1">
    <source>
        <dbReference type="ARBA" id="ARBA00004906"/>
    </source>
</evidence>
<dbReference type="Gene3D" id="3.30.710.10">
    <property type="entry name" value="Potassium Channel Kv1.1, Chain A"/>
    <property type="match status" value="1"/>
</dbReference>
<protein>
    <recommendedName>
        <fullName evidence="3">BTB domain-containing protein</fullName>
    </recommendedName>
</protein>
<dbReference type="EMBL" id="BNCO01000015">
    <property type="protein sequence ID" value="GIL53406.1"/>
    <property type="molecule type" value="Genomic_DNA"/>
</dbReference>
<dbReference type="CDD" id="cd18186">
    <property type="entry name" value="BTB_POZ_ZBTB_KLHL-like"/>
    <property type="match status" value="1"/>
</dbReference>
<keyword evidence="5" id="KW-1185">Reference proteome</keyword>